<proteinExistence type="predicted"/>
<sequence>MKEHAKQYKKLNSYLVSSGKLVLENEDLTLSSEKKVENEAQSDSALVIKQWISELNMICNLTKSATSNAKWGAPYYNNL</sequence>
<accession>A0A9N9FE41</accession>
<keyword evidence="2" id="KW-1185">Reference proteome</keyword>
<dbReference type="AlphaFoldDB" id="A0A9N9FE41"/>
<comment type="caution">
    <text evidence="1">The sequence shown here is derived from an EMBL/GenBank/DDBJ whole genome shotgun (WGS) entry which is preliminary data.</text>
</comment>
<evidence type="ECO:0000313" key="1">
    <source>
        <dbReference type="EMBL" id="CAG8529339.1"/>
    </source>
</evidence>
<organism evidence="1 2">
    <name type="scientific">Ambispora gerdemannii</name>
    <dbReference type="NCBI Taxonomy" id="144530"/>
    <lineage>
        <taxon>Eukaryota</taxon>
        <taxon>Fungi</taxon>
        <taxon>Fungi incertae sedis</taxon>
        <taxon>Mucoromycota</taxon>
        <taxon>Glomeromycotina</taxon>
        <taxon>Glomeromycetes</taxon>
        <taxon>Archaeosporales</taxon>
        <taxon>Ambisporaceae</taxon>
        <taxon>Ambispora</taxon>
    </lineage>
</organism>
<name>A0A9N9FE41_9GLOM</name>
<dbReference type="Proteomes" id="UP000789831">
    <property type="component" value="Unassembled WGS sequence"/>
</dbReference>
<protein>
    <submittedName>
        <fullName evidence="1">8631_t:CDS:1</fullName>
    </submittedName>
</protein>
<reference evidence="1" key="1">
    <citation type="submission" date="2021-06" db="EMBL/GenBank/DDBJ databases">
        <authorList>
            <person name="Kallberg Y."/>
            <person name="Tangrot J."/>
            <person name="Rosling A."/>
        </authorList>
    </citation>
    <scope>NUCLEOTIDE SEQUENCE</scope>
    <source>
        <strain evidence="1">MT106</strain>
    </source>
</reference>
<dbReference type="EMBL" id="CAJVPL010000784">
    <property type="protein sequence ID" value="CAG8529339.1"/>
    <property type="molecule type" value="Genomic_DNA"/>
</dbReference>
<gene>
    <name evidence="1" type="ORF">AGERDE_LOCUS5633</name>
</gene>
<evidence type="ECO:0000313" key="2">
    <source>
        <dbReference type="Proteomes" id="UP000789831"/>
    </source>
</evidence>